<organism evidence="6 7">
    <name type="scientific">Acinetobacter variabilis</name>
    <dbReference type="NCBI Taxonomy" id="70346"/>
    <lineage>
        <taxon>Bacteria</taxon>
        <taxon>Pseudomonadati</taxon>
        <taxon>Pseudomonadota</taxon>
        <taxon>Gammaproteobacteria</taxon>
        <taxon>Moraxellales</taxon>
        <taxon>Moraxellaceae</taxon>
        <taxon>Acinetobacter</taxon>
    </lineage>
</organism>
<evidence type="ECO:0000256" key="2">
    <source>
        <dbReference type="ARBA" id="ARBA00022692"/>
    </source>
</evidence>
<dbReference type="PANTHER" id="PTHR10361:SF24">
    <property type="entry name" value="P3 PROTEIN"/>
    <property type="match status" value="1"/>
</dbReference>
<dbReference type="GO" id="GO:0016020">
    <property type="term" value="C:membrane"/>
    <property type="evidence" value="ECO:0007669"/>
    <property type="project" value="UniProtKB-SubCell"/>
</dbReference>
<comment type="subcellular location">
    <subcellularLocation>
        <location evidence="1">Membrane</location>
        <topology evidence="1">Multi-pass membrane protein</topology>
    </subcellularLocation>
</comment>
<feature type="transmembrane region" description="Helical" evidence="5">
    <location>
        <begin position="6"/>
        <end position="27"/>
    </location>
</feature>
<feature type="transmembrane region" description="Helical" evidence="5">
    <location>
        <begin position="103"/>
        <end position="125"/>
    </location>
</feature>
<evidence type="ECO:0000256" key="3">
    <source>
        <dbReference type="ARBA" id="ARBA00022989"/>
    </source>
</evidence>
<dbReference type="AlphaFoldDB" id="A0A7T8ARV5"/>
<evidence type="ECO:0000313" key="7">
    <source>
        <dbReference type="Proteomes" id="UP000596079"/>
    </source>
</evidence>
<evidence type="ECO:0000256" key="4">
    <source>
        <dbReference type="ARBA" id="ARBA00023136"/>
    </source>
</evidence>
<feature type="transmembrane region" description="Helical" evidence="5">
    <location>
        <begin position="68"/>
        <end position="91"/>
    </location>
</feature>
<dbReference type="InterPro" id="IPR038770">
    <property type="entry name" value="Na+/solute_symporter_sf"/>
</dbReference>
<keyword evidence="3 5" id="KW-1133">Transmembrane helix</keyword>
<feature type="transmembrane region" description="Helical" evidence="5">
    <location>
        <begin position="39"/>
        <end position="62"/>
    </location>
</feature>
<dbReference type="Gene3D" id="1.20.1530.20">
    <property type="match status" value="1"/>
</dbReference>
<sequence>MDSGFFSLFLPITLAITMMGLGLQLTVKDFLHVSRYPKVIFIVLFSQLVILTGLTFLICLVLDLPPLLAVGMMLLAASPGGATANLLSYLYKGDVALNITLTAINTIISIFTLPFIMNLSLYYFIGQDTGIGLPLEKMAQVFLITIIPVVIGMLIRAKFPKLSDIVHMPMRFLSIAFLSMLLIYAIFQERFNIIEYFASIGIATSILCFSSLFLGYCLPLLMDIPDKMARACTFEVGIHNTTVSMTIAISVLNNVTIAIPAGIYSIVMYVFAGIFGFMISQQKLSYSGKSRLSDL</sequence>
<evidence type="ECO:0000256" key="5">
    <source>
        <dbReference type="SAM" id="Phobius"/>
    </source>
</evidence>
<feature type="transmembrane region" description="Helical" evidence="5">
    <location>
        <begin position="193"/>
        <end position="219"/>
    </location>
</feature>
<protein>
    <submittedName>
        <fullName evidence="6">Bile acid:sodium symporter family protein</fullName>
    </submittedName>
</protein>
<dbReference type="InterPro" id="IPR004710">
    <property type="entry name" value="Bilac:Na_transpt"/>
</dbReference>
<reference evidence="6 7" key="1">
    <citation type="submission" date="2020-08" db="EMBL/GenBank/DDBJ databases">
        <title>Emergence of ISAba1-mediated novel tet(X) in Acinetobacter variabilis from a chicken farm.</title>
        <authorList>
            <person name="Peng K."/>
            <person name="Li R."/>
        </authorList>
    </citation>
    <scope>NUCLEOTIDE SEQUENCE [LARGE SCALE GENOMIC DNA]</scope>
    <source>
        <strain evidence="6 7">XM9F202-2</strain>
    </source>
</reference>
<dbReference type="Proteomes" id="UP000596079">
    <property type="component" value="Chromosome"/>
</dbReference>
<evidence type="ECO:0000256" key="1">
    <source>
        <dbReference type="ARBA" id="ARBA00004141"/>
    </source>
</evidence>
<keyword evidence="2 5" id="KW-0812">Transmembrane</keyword>
<accession>A0A7T8ARV5</accession>
<dbReference type="EMBL" id="CP060811">
    <property type="protein sequence ID" value="QQN89274.1"/>
    <property type="molecule type" value="Genomic_DNA"/>
</dbReference>
<feature type="transmembrane region" description="Helical" evidence="5">
    <location>
        <begin position="137"/>
        <end position="157"/>
    </location>
</feature>
<keyword evidence="4 5" id="KW-0472">Membrane</keyword>
<dbReference type="Pfam" id="PF01758">
    <property type="entry name" value="SBF"/>
    <property type="match status" value="1"/>
</dbReference>
<feature type="transmembrane region" description="Helical" evidence="5">
    <location>
        <begin position="257"/>
        <end position="279"/>
    </location>
</feature>
<proteinExistence type="predicted"/>
<gene>
    <name evidence="6" type="ORF">IAQ69_06370</name>
</gene>
<dbReference type="PANTHER" id="PTHR10361">
    <property type="entry name" value="SODIUM-BILE ACID COTRANSPORTER"/>
    <property type="match status" value="1"/>
</dbReference>
<dbReference type="InterPro" id="IPR002657">
    <property type="entry name" value="BilAc:Na_symport/Acr3"/>
</dbReference>
<evidence type="ECO:0000313" key="6">
    <source>
        <dbReference type="EMBL" id="QQN89274.1"/>
    </source>
</evidence>
<name>A0A7T8ARV5_9GAMM</name>
<feature type="transmembrane region" description="Helical" evidence="5">
    <location>
        <begin position="169"/>
        <end position="187"/>
    </location>
</feature>
<dbReference type="RefSeq" id="WP_179992304.1">
    <property type="nucleotide sequence ID" value="NZ_CP060811.1"/>
</dbReference>